<dbReference type="PROSITE" id="PS00108">
    <property type="entry name" value="PROTEIN_KINASE_ST"/>
    <property type="match status" value="1"/>
</dbReference>
<dbReference type="InterPro" id="IPR000719">
    <property type="entry name" value="Prot_kinase_dom"/>
</dbReference>
<dbReference type="InterPro" id="IPR011009">
    <property type="entry name" value="Kinase-like_dom_sf"/>
</dbReference>
<dbReference type="SUPFAM" id="SSF56112">
    <property type="entry name" value="Protein kinase-like (PK-like)"/>
    <property type="match status" value="1"/>
</dbReference>
<sequence length="646" mass="73821">MGGIVSSSNGGSNGNGNGRGGDRSKRRQTVWKKQETMADIKQRFIDDGSLPADVSDEYVELRQILSEPVCQRYLGDFAKKQYSQEAFFGWIDIQEYRSIPTPDYRRSKLTHIYKKYIKADAILNLGSIDEEDRALVLDLVEKARLDKTALRTDTLDKIQHKIFMDMFKSTFIPFKSSGHYTAMKTEMSDIFNKVTMEDFDLFEKIGEGGFAKVIRVRKKSTGKYYALKVQRKKDLVEMYLDDPKRLETEKAVFASCHHPFIVDLDYSLQTDTCALLVLGLANAGNLQDIINEAKDHRVGMDRVIFYSAELVLGLSHLHDLKMMYRDLKPSNVLLCEDGHIQLADMGGVADCGGSVLSKGEHDPRLMKDRKGKGRRRSIMGTHGYMAPEMVKLLGQKRYERVGYTEVIDYWSLGITIFKLLSGKRPFDKKRYEKIVEETGSQQNKDKRKVNKEYEMLRQEIVYPEYFSANAKSVIAGLLEVDEEKRLGAQGTDDIKKHPFFAYVDWDKLVQKHVIPPFVPAPKMYPTRPIFNNFDDMLTTLTKQRRANGQDDVNWNEQIDQRDASLFETWDFISPHTLKVEMGIAGEMEAHDTNFKVQQVMGTHSPIEKRSSLLSRILPGATPKEGNSPNPSNAKLMSSPKDMHRKI</sequence>
<organism evidence="12 13">
    <name type="scientific">Triparma strigata</name>
    <dbReference type="NCBI Taxonomy" id="1606541"/>
    <lineage>
        <taxon>Eukaryota</taxon>
        <taxon>Sar</taxon>
        <taxon>Stramenopiles</taxon>
        <taxon>Ochrophyta</taxon>
        <taxon>Bolidophyceae</taxon>
        <taxon>Parmales</taxon>
        <taxon>Triparmaceae</taxon>
        <taxon>Triparma</taxon>
    </lineage>
</organism>
<dbReference type="GO" id="GO:0005524">
    <property type="term" value="F:ATP binding"/>
    <property type="evidence" value="ECO:0007669"/>
    <property type="project" value="UniProtKB-UniRule"/>
</dbReference>
<dbReference type="SMART" id="SM00220">
    <property type="entry name" value="S_TKc"/>
    <property type="match status" value="1"/>
</dbReference>
<protein>
    <submittedName>
        <fullName evidence="12">Uncharacterized protein</fullName>
    </submittedName>
</protein>
<dbReference type="InterPro" id="IPR045270">
    <property type="entry name" value="STKc_AGC"/>
</dbReference>
<dbReference type="InterPro" id="IPR000961">
    <property type="entry name" value="AGC-kinase_C"/>
</dbReference>
<evidence type="ECO:0000256" key="7">
    <source>
        <dbReference type="PROSITE-ProRule" id="PRU10141"/>
    </source>
</evidence>
<keyword evidence="2" id="KW-0597">Phosphoprotein</keyword>
<dbReference type="SUPFAM" id="SSF48097">
    <property type="entry name" value="Regulator of G-protein signaling, RGS"/>
    <property type="match status" value="1"/>
</dbReference>
<comment type="caution">
    <text evidence="12">The sequence shown here is derived from an EMBL/GenBank/DDBJ whole genome shotgun (WGS) entry which is preliminary data.</text>
</comment>
<dbReference type="InterPro" id="IPR016137">
    <property type="entry name" value="RGS"/>
</dbReference>
<evidence type="ECO:0000313" key="13">
    <source>
        <dbReference type="Proteomes" id="UP001165085"/>
    </source>
</evidence>
<dbReference type="PROSITE" id="PS00107">
    <property type="entry name" value="PROTEIN_KINASE_ATP"/>
    <property type="match status" value="1"/>
</dbReference>
<evidence type="ECO:0000256" key="6">
    <source>
        <dbReference type="ARBA" id="ARBA00022840"/>
    </source>
</evidence>
<evidence type="ECO:0000256" key="5">
    <source>
        <dbReference type="ARBA" id="ARBA00022777"/>
    </source>
</evidence>
<evidence type="ECO:0000256" key="4">
    <source>
        <dbReference type="ARBA" id="ARBA00022741"/>
    </source>
</evidence>
<dbReference type="CDD" id="cd07440">
    <property type="entry name" value="RGS"/>
    <property type="match status" value="1"/>
</dbReference>
<feature type="compositionally biased region" description="Low complexity" evidence="8">
    <location>
        <begin position="1"/>
        <end position="10"/>
    </location>
</feature>
<proteinExistence type="predicted"/>
<feature type="binding site" evidence="7">
    <location>
        <position position="228"/>
    </location>
    <ligand>
        <name>ATP</name>
        <dbReference type="ChEBI" id="CHEBI:30616"/>
    </ligand>
</feature>
<dbReference type="InterPro" id="IPR044926">
    <property type="entry name" value="RGS_subdomain_2"/>
</dbReference>
<reference evidence="13" key="1">
    <citation type="journal article" date="2023" name="Commun. Biol.">
        <title>Genome analysis of Parmales, the sister group of diatoms, reveals the evolutionary specialization of diatoms from phago-mixotrophs to photoautotrophs.</title>
        <authorList>
            <person name="Ban H."/>
            <person name="Sato S."/>
            <person name="Yoshikawa S."/>
            <person name="Yamada K."/>
            <person name="Nakamura Y."/>
            <person name="Ichinomiya M."/>
            <person name="Sato N."/>
            <person name="Blanc-Mathieu R."/>
            <person name="Endo H."/>
            <person name="Kuwata A."/>
            <person name="Ogata H."/>
        </authorList>
    </citation>
    <scope>NUCLEOTIDE SEQUENCE [LARGE SCALE GENOMIC DNA]</scope>
    <source>
        <strain evidence="13">NIES 3701</strain>
    </source>
</reference>
<keyword evidence="6 7" id="KW-0067">ATP-binding</keyword>
<evidence type="ECO:0000256" key="2">
    <source>
        <dbReference type="ARBA" id="ARBA00022553"/>
    </source>
</evidence>
<feature type="domain" description="Protein kinase" evidence="9">
    <location>
        <begin position="199"/>
        <end position="500"/>
    </location>
</feature>
<evidence type="ECO:0000313" key="12">
    <source>
        <dbReference type="EMBL" id="GMH83003.1"/>
    </source>
</evidence>
<name>A0A9W7BA03_9STRA</name>
<feature type="compositionally biased region" description="Polar residues" evidence="8">
    <location>
        <begin position="624"/>
        <end position="635"/>
    </location>
</feature>
<dbReference type="PROSITE" id="PS50011">
    <property type="entry name" value="PROTEIN_KINASE_DOM"/>
    <property type="match status" value="1"/>
</dbReference>
<feature type="region of interest" description="Disordered" evidence="8">
    <location>
        <begin position="1"/>
        <end position="32"/>
    </location>
</feature>
<dbReference type="InterPro" id="IPR036305">
    <property type="entry name" value="RGS_sf"/>
</dbReference>
<evidence type="ECO:0000256" key="1">
    <source>
        <dbReference type="ARBA" id="ARBA00022527"/>
    </source>
</evidence>
<feature type="region of interest" description="Disordered" evidence="8">
    <location>
        <begin position="617"/>
        <end position="646"/>
    </location>
</feature>
<dbReference type="Pfam" id="PF00615">
    <property type="entry name" value="RGS"/>
    <property type="match status" value="1"/>
</dbReference>
<gene>
    <name evidence="12" type="ORF">TrST_g607</name>
</gene>
<dbReference type="PROSITE" id="PS51285">
    <property type="entry name" value="AGC_KINASE_CTER"/>
    <property type="match status" value="1"/>
</dbReference>
<feature type="domain" description="RGS" evidence="10">
    <location>
        <begin position="60"/>
        <end position="181"/>
    </location>
</feature>
<keyword evidence="1" id="KW-0723">Serine/threonine-protein kinase</keyword>
<evidence type="ECO:0000256" key="3">
    <source>
        <dbReference type="ARBA" id="ARBA00022679"/>
    </source>
</evidence>
<dbReference type="CDD" id="cd05123">
    <property type="entry name" value="STKc_AGC"/>
    <property type="match status" value="1"/>
</dbReference>
<dbReference type="Pfam" id="PF00069">
    <property type="entry name" value="Pkinase"/>
    <property type="match status" value="1"/>
</dbReference>
<evidence type="ECO:0000259" key="11">
    <source>
        <dbReference type="PROSITE" id="PS51285"/>
    </source>
</evidence>
<keyword evidence="3" id="KW-0808">Transferase</keyword>
<dbReference type="GO" id="GO:0004674">
    <property type="term" value="F:protein serine/threonine kinase activity"/>
    <property type="evidence" value="ECO:0007669"/>
    <property type="project" value="UniProtKB-KW"/>
</dbReference>
<dbReference type="SMART" id="SM00315">
    <property type="entry name" value="RGS"/>
    <property type="match status" value="1"/>
</dbReference>
<dbReference type="PANTHER" id="PTHR24351">
    <property type="entry name" value="RIBOSOMAL PROTEIN S6 KINASE"/>
    <property type="match status" value="1"/>
</dbReference>
<dbReference type="Gene3D" id="3.30.200.20">
    <property type="entry name" value="Phosphorylase Kinase, domain 1"/>
    <property type="match status" value="1"/>
</dbReference>
<dbReference type="InterPro" id="IPR008271">
    <property type="entry name" value="Ser/Thr_kinase_AS"/>
</dbReference>
<evidence type="ECO:0000259" key="10">
    <source>
        <dbReference type="PROSITE" id="PS50132"/>
    </source>
</evidence>
<dbReference type="Proteomes" id="UP001165085">
    <property type="component" value="Unassembled WGS sequence"/>
</dbReference>
<dbReference type="OrthoDB" id="354826at2759"/>
<evidence type="ECO:0000256" key="8">
    <source>
        <dbReference type="SAM" id="MobiDB-lite"/>
    </source>
</evidence>
<keyword evidence="4 7" id="KW-0547">Nucleotide-binding</keyword>
<evidence type="ECO:0000259" key="9">
    <source>
        <dbReference type="PROSITE" id="PS50011"/>
    </source>
</evidence>
<dbReference type="InterPro" id="IPR017441">
    <property type="entry name" value="Protein_kinase_ATP_BS"/>
</dbReference>
<accession>A0A9W7BA03</accession>
<dbReference type="Gene3D" id="1.10.510.10">
    <property type="entry name" value="Transferase(Phosphotransferase) domain 1"/>
    <property type="match status" value="1"/>
</dbReference>
<feature type="domain" description="AGC-kinase C-terminal" evidence="11">
    <location>
        <begin position="501"/>
        <end position="581"/>
    </location>
</feature>
<dbReference type="EMBL" id="BRXY01000277">
    <property type="protein sequence ID" value="GMH83003.1"/>
    <property type="molecule type" value="Genomic_DNA"/>
</dbReference>
<dbReference type="AlphaFoldDB" id="A0A9W7BA03"/>
<keyword evidence="13" id="KW-1185">Reference proteome</keyword>
<keyword evidence="5" id="KW-0418">Kinase</keyword>
<dbReference type="Gene3D" id="1.10.167.10">
    <property type="entry name" value="Regulator of G-protein Signalling 4, domain 2"/>
    <property type="match status" value="1"/>
</dbReference>
<dbReference type="PROSITE" id="PS50132">
    <property type="entry name" value="RGS"/>
    <property type="match status" value="1"/>
</dbReference>